<dbReference type="Proteomes" id="UP000249542">
    <property type="component" value="Unassembled WGS sequence"/>
</dbReference>
<dbReference type="AlphaFoldDB" id="A0A2W7I3N4"/>
<evidence type="ECO:0000313" key="1">
    <source>
        <dbReference type="EMBL" id="PZW41491.1"/>
    </source>
</evidence>
<gene>
    <name evidence="1" type="ORF">LX95_01169</name>
</gene>
<comment type="caution">
    <text evidence="1">The sequence shown here is derived from an EMBL/GenBank/DDBJ whole genome shotgun (WGS) entry which is preliminary data.</text>
</comment>
<protein>
    <submittedName>
        <fullName evidence="1">Uncharacterized protein</fullName>
    </submittedName>
</protein>
<dbReference type="RefSeq" id="WP_146240746.1">
    <property type="nucleotide sequence ID" value="NZ_QKYV01000003.1"/>
</dbReference>
<evidence type="ECO:0000313" key="2">
    <source>
        <dbReference type="Proteomes" id="UP000249542"/>
    </source>
</evidence>
<name>A0A2W7I3N4_9FLAO</name>
<keyword evidence="2" id="KW-1185">Reference proteome</keyword>
<reference evidence="1 2" key="1">
    <citation type="submission" date="2018-06" db="EMBL/GenBank/DDBJ databases">
        <title>Genomic Encyclopedia of Archaeal and Bacterial Type Strains, Phase II (KMG-II): from individual species to whole genera.</title>
        <authorList>
            <person name="Goeker M."/>
        </authorList>
    </citation>
    <scope>NUCLEOTIDE SEQUENCE [LARGE SCALE GENOMIC DNA]</scope>
    <source>
        <strain evidence="1 2">DSM 15361</strain>
    </source>
</reference>
<dbReference type="EMBL" id="QKYV01000003">
    <property type="protein sequence ID" value="PZW41491.1"/>
    <property type="molecule type" value="Genomic_DNA"/>
</dbReference>
<organism evidence="1 2">
    <name type="scientific">Mesonia algae</name>
    <dbReference type="NCBI Taxonomy" id="213248"/>
    <lineage>
        <taxon>Bacteria</taxon>
        <taxon>Pseudomonadati</taxon>
        <taxon>Bacteroidota</taxon>
        <taxon>Flavobacteriia</taxon>
        <taxon>Flavobacteriales</taxon>
        <taxon>Flavobacteriaceae</taxon>
        <taxon>Mesonia</taxon>
    </lineage>
</organism>
<proteinExistence type="predicted"/>
<accession>A0A2W7I3N4</accession>
<sequence length="216" mass="24964">MKSNVQSLLKISPSILLVFILAFCYSCKKTKNNLELPSQQSNPCNFINQLIEDDQKYRGDERIIDPFFAIIDSMKKAEGISRDKYVNEYSREDRLAYGKRARAIANKHPIDSLLADSLMKLQTEIDHKNTKALITYTKKNGYPTNENTNCDKSPDLIFLHSPEKYWKELKQLIKSEFKKGSINKTQAGLWLRHVEGRKNNDIHEILEKNEIIQVSG</sequence>